<gene>
    <name evidence="3" type="ORF">Plo01_80030</name>
</gene>
<dbReference type="InterPro" id="IPR014729">
    <property type="entry name" value="Rossmann-like_a/b/a_fold"/>
</dbReference>
<comment type="similarity">
    <text evidence="1">Belongs to the universal stress protein A family.</text>
</comment>
<protein>
    <submittedName>
        <fullName evidence="3">Universal stress protein</fullName>
    </submittedName>
</protein>
<organism evidence="3 4">
    <name type="scientific">Planobispora longispora</name>
    <dbReference type="NCBI Taxonomy" id="28887"/>
    <lineage>
        <taxon>Bacteria</taxon>
        <taxon>Bacillati</taxon>
        <taxon>Actinomycetota</taxon>
        <taxon>Actinomycetes</taxon>
        <taxon>Streptosporangiales</taxon>
        <taxon>Streptosporangiaceae</taxon>
        <taxon>Planobispora</taxon>
    </lineage>
</organism>
<feature type="domain" description="UspA" evidence="2">
    <location>
        <begin position="5"/>
        <end position="139"/>
    </location>
</feature>
<dbReference type="PANTHER" id="PTHR46268">
    <property type="entry name" value="STRESS RESPONSE PROTEIN NHAX"/>
    <property type="match status" value="1"/>
</dbReference>
<dbReference type="EMBL" id="BOOH01000086">
    <property type="protein sequence ID" value="GIH81574.1"/>
    <property type="molecule type" value="Genomic_DNA"/>
</dbReference>
<dbReference type="Pfam" id="PF00582">
    <property type="entry name" value="Usp"/>
    <property type="match status" value="2"/>
</dbReference>
<feature type="domain" description="UspA" evidence="2">
    <location>
        <begin position="149"/>
        <end position="283"/>
    </location>
</feature>
<dbReference type="InterPro" id="IPR006015">
    <property type="entry name" value="Universal_stress_UspA"/>
</dbReference>
<name>A0A8J3W9C1_9ACTN</name>
<reference evidence="3 4" key="1">
    <citation type="submission" date="2021-01" db="EMBL/GenBank/DDBJ databases">
        <title>Whole genome shotgun sequence of Planobispora longispora NBRC 13918.</title>
        <authorList>
            <person name="Komaki H."/>
            <person name="Tamura T."/>
        </authorList>
    </citation>
    <scope>NUCLEOTIDE SEQUENCE [LARGE SCALE GENOMIC DNA]</scope>
    <source>
        <strain evidence="3 4">NBRC 13918</strain>
    </source>
</reference>
<proteinExistence type="inferred from homology"/>
<comment type="caution">
    <text evidence="3">The sequence shown here is derived from an EMBL/GenBank/DDBJ whole genome shotgun (WGS) entry which is preliminary data.</text>
</comment>
<sequence>MAGLIVVGVDGSEPAMAAVEWAAEDAVRSDAALKIVHVHDVWAGAAPLPKVGGVGGSVTEHVREVLAAATHRARDRAPGIEISTDLVAGTVVEGLKSASEEAGTLVIGSRGVGGFAGLVLGSVGLGLAGHAAGPVVIVRAPVRTVHGVIVVGFDGSEHSEAALAYAFTQARRRGARLRAVYAWQMPMLSAYALGYSPVVEGLFEDEAHTARQRLAPWREKYPEVEVEESTVCDHPVPVLSDASRQADLVVVGSHGRGGFSSAVLGSVSHGVLHRAHCPVAVVRPGKEER</sequence>
<dbReference type="AlphaFoldDB" id="A0A8J3W9C1"/>
<accession>A0A8J3W9C1</accession>
<dbReference type="Gene3D" id="3.40.50.620">
    <property type="entry name" value="HUPs"/>
    <property type="match status" value="2"/>
</dbReference>
<evidence type="ECO:0000259" key="2">
    <source>
        <dbReference type="Pfam" id="PF00582"/>
    </source>
</evidence>
<dbReference type="PRINTS" id="PR01438">
    <property type="entry name" value="UNVRSLSTRESS"/>
</dbReference>
<keyword evidence="4" id="KW-1185">Reference proteome</keyword>
<evidence type="ECO:0000256" key="1">
    <source>
        <dbReference type="ARBA" id="ARBA00008791"/>
    </source>
</evidence>
<dbReference type="SUPFAM" id="SSF52402">
    <property type="entry name" value="Adenine nucleotide alpha hydrolases-like"/>
    <property type="match status" value="2"/>
</dbReference>
<dbReference type="RefSeq" id="WP_203895965.1">
    <property type="nucleotide sequence ID" value="NZ_BOOH01000086.1"/>
</dbReference>
<dbReference type="Proteomes" id="UP000616724">
    <property type="component" value="Unassembled WGS sequence"/>
</dbReference>
<evidence type="ECO:0000313" key="4">
    <source>
        <dbReference type="Proteomes" id="UP000616724"/>
    </source>
</evidence>
<evidence type="ECO:0000313" key="3">
    <source>
        <dbReference type="EMBL" id="GIH81574.1"/>
    </source>
</evidence>
<dbReference type="InterPro" id="IPR006016">
    <property type="entry name" value="UspA"/>
</dbReference>
<dbReference type="PANTHER" id="PTHR46268:SF6">
    <property type="entry name" value="UNIVERSAL STRESS PROTEIN UP12"/>
    <property type="match status" value="1"/>
</dbReference>